<proteinExistence type="predicted"/>
<dbReference type="InterPro" id="IPR014710">
    <property type="entry name" value="RmlC-like_jellyroll"/>
</dbReference>
<accession>A0A4D7APL1</accession>
<dbReference type="Gene3D" id="2.60.120.10">
    <property type="entry name" value="Jelly Rolls"/>
    <property type="match status" value="1"/>
</dbReference>
<dbReference type="OrthoDB" id="9798585at2"/>
<dbReference type="Pfam" id="PF07883">
    <property type="entry name" value="Cupin_2"/>
    <property type="match status" value="1"/>
</dbReference>
<dbReference type="Proteomes" id="UP000298781">
    <property type="component" value="Chromosome"/>
</dbReference>
<dbReference type="AlphaFoldDB" id="A0A4D7APL1"/>
<gene>
    <name evidence="2" type="ORF">E8M01_00845</name>
</gene>
<evidence type="ECO:0000313" key="3">
    <source>
        <dbReference type="Proteomes" id="UP000298781"/>
    </source>
</evidence>
<sequence>MSNLFDDLPRQADAELFTELLARDGLRIERIVSTGQSTPADQPYDQEHDEWVLLVKGAARLWIEGDGERDLRPGDHLLIPARRRHRVLWTPPDEPTVWLAIHLG</sequence>
<dbReference type="InterPro" id="IPR011051">
    <property type="entry name" value="RmlC_Cupin_sf"/>
</dbReference>
<dbReference type="RefSeq" id="WP_136958382.1">
    <property type="nucleotide sequence ID" value="NZ_CP039690.1"/>
</dbReference>
<dbReference type="EMBL" id="CP039690">
    <property type="protein sequence ID" value="QCI62919.1"/>
    <property type="molecule type" value="Genomic_DNA"/>
</dbReference>
<feature type="domain" description="Cupin type-2" evidence="1">
    <location>
        <begin position="43"/>
        <end position="101"/>
    </location>
</feature>
<keyword evidence="3" id="KW-1185">Reference proteome</keyword>
<evidence type="ECO:0000259" key="1">
    <source>
        <dbReference type="Pfam" id="PF07883"/>
    </source>
</evidence>
<dbReference type="KEGG" id="pstg:E8M01_00845"/>
<dbReference type="InterPro" id="IPR013096">
    <property type="entry name" value="Cupin_2"/>
</dbReference>
<dbReference type="SUPFAM" id="SSF51182">
    <property type="entry name" value="RmlC-like cupins"/>
    <property type="match status" value="1"/>
</dbReference>
<protein>
    <submittedName>
        <fullName evidence="2">Cupin domain-containing protein</fullName>
    </submittedName>
</protein>
<evidence type="ECO:0000313" key="2">
    <source>
        <dbReference type="EMBL" id="QCI62919.1"/>
    </source>
</evidence>
<dbReference type="CDD" id="cd06981">
    <property type="entry name" value="cupin_reut_a1446"/>
    <property type="match status" value="1"/>
</dbReference>
<reference evidence="2 3" key="1">
    <citation type="submission" date="2019-04" db="EMBL/GenBank/DDBJ databases">
        <title>Phreatobacter aquaticus sp. nov.</title>
        <authorList>
            <person name="Choi A."/>
        </authorList>
    </citation>
    <scope>NUCLEOTIDE SEQUENCE [LARGE SCALE GENOMIC DNA]</scope>
    <source>
        <strain evidence="2 3">KCTC 52518</strain>
    </source>
</reference>
<organism evidence="2 3">
    <name type="scientific">Phreatobacter stygius</name>
    <dbReference type="NCBI Taxonomy" id="1940610"/>
    <lineage>
        <taxon>Bacteria</taxon>
        <taxon>Pseudomonadati</taxon>
        <taxon>Pseudomonadota</taxon>
        <taxon>Alphaproteobacteria</taxon>
        <taxon>Hyphomicrobiales</taxon>
        <taxon>Phreatobacteraceae</taxon>
        <taxon>Phreatobacter</taxon>
    </lineage>
</organism>
<name>A0A4D7APL1_9HYPH</name>